<proteinExistence type="predicted"/>
<dbReference type="RefSeq" id="WP_044089732.1">
    <property type="nucleotide sequence ID" value="NZ_JDUW01000013.1"/>
</dbReference>
<organism evidence="1 2">
    <name type="scientific">Bifidobacterium reuteri DSM 23975</name>
    <dbReference type="NCBI Taxonomy" id="1437610"/>
    <lineage>
        <taxon>Bacteria</taxon>
        <taxon>Bacillati</taxon>
        <taxon>Actinomycetota</taxon>
        <taxon>Actinomycetes</taxon>
        <taxon>Bifidobacteriales</taxon>
        <taxon>Bifidobacteriaceae</taxon>
        <taxon>Bifidobacterium</taxon>
    </lineage>
</organism>
<name>A0A087CMN3_9BIFI</name>
<evidence type="ECO:0000313" key="2">
    <source>
        <dbReference type="Proteomes" id="UP000028984"/>
    </source>
</evidence>
<dbReference type="STRING" id="1437610.BREU_1310"/>
<dbReference type="AlphaFoldDB" id="A0A087CMN3"/>
<reference evidence="1 2" key="1">
    <citation type="submission" date="2014-03" db="EMBL/GenBank/DDBJ databases">
        <title>Genomics of Bifidobacteria.</title>
        <authorList>
            <person name="Ventura M."/>
            <person name="Milani C."/>
            <person name="Lugli G.A."/>
        </authorList>
    </citation>
    <scope>NUCLEOTIDE SEQUENCE [LARGE SCALE GENOMIC DNA]</scope>
    <source>
        <strain evidence="1 2">DSM 23975</strain>
    </source>
</reference>
<protein>
    <submittedName>
        <fullName evidence="1">Uncharacterized protein</fullName>
    </submittedName>
</protein>
<sequence>MNMLNTGNEWCRRIAQSNREFPIPDRVDGSRGRQKAMLENGPERNQVWMLRDRSHLVEYAVVLAVGSDCRTLMVTAMSNDTRLQTDDSMVLADTPLGMPMLIWPKLTIEVPVRLLDVPLGELGEVCIRKSLRYEASDTEGVAAGRYSSVDYHRAIAAFRNRVKVFAQWHKLCAQLPELPAAESPVRLERDDSTGKLLDALIDVLGMEPYDAVPYAKHDKELSDGQKRQLAQAGVDERVLNYETELPRDLLIEVEQPRWRHRAERTIATGEDDCRMRLARKAKRNEFALAARANRQGREYWRLVLQSCASEKGE</sequence>
<comment type="caution">
    <text evidence="1">The sequence shown here is derived from an EMBL/GenBank/DDBJ whole genome shotgun (WGS) entry which is preliminary data.</text>
</comment>
<evidence type="ECO:0000313" key="1">
    <source>
        <dbReference type="EMBL" id="KFI84533.1"/>
    </source>
</evidence>
<dbReference type="Proteomes" id="UP000028984">
    <property type="component" value="Unassembled WGS sequence"/>
</dbReference>
<dbReference type="EMBL" id="JGZK01000017">
    <property type="protein sequence ID" value="KFI84533.1"/>
    <property type="molecule type" value="Genomic_DNA"/>
</dbReference>
<dbReference type="OrthoDB" id="4050641at2"/>
<gene>
    <name evidence="1" type="ORF">BREU_1310</name>
</gene>
<keyword evidence="2" id="KW-1185">Reference proteome</keyword>
<accession>A0A087CMN3</accession>